<dbReference type="EMBL" id="FWFR01000002">
    <property type="protein sequence ID" value="SLN61024.1"/>
    <property type="molecule type" value="Genomic_DNA"/>
</dbReference>
<dbReference type="RefSeq" id="WP_085884022.1">
    <property type="nucleotide sequence ID" value="NZ_FWFR01000002.1"/>
</dbReference>
<evidence type="ECO:0000313" key="6">
    <source>
        <dbReference type="EMBL" id="SLN61024.1"/>
    </source>
</evidence>
<organism evidence="6 7">
    <name type="scientific">Oceanibacterium hippocampi</name>
    <dbReference type="NCBI Taxonomy" id="745714"/>
    <lineage>
        <taxon>Bacteria</taxon>
        <taxon>Pseudomonadati</taxon>
        <taxon>Pseudomonadota</taxon>
        <taxon>Alphaproteobacteria</taxon>
        <taxon>Sneathiellales</taxon>
        <taxon>Sneathiellaceae</taxon>
        <taxon>Oceanibacterium</taxon>
    </lineage>
</organism>
<accession>A0A1Y5TG06</accession>
<dbReference type="Proteomes" id="UP000193200">
    <property type="component" value="Unassembled WGS sequence"/>
</dbReference>
<proteinExistence type="inferred from homology"/>
<dbReference type="InterPro" id="IPR017871">
    <property type="entry name" value="ABC_transporter-like_CS"/>
</dbReference>
<dbReference type="EC" id="3.6.3.-" evidence="6"/>
<keyword evidence="2" id="KW-0813">Transport</keyword>
<dbReference type="SUPFAM" id="SSF52540">
    <property type="entry name" value="P-loop containing nucleoside triphosphate hydrolases"/>
    <property type="match status" value="1"/>
</dbReference>
<dbReference type="InterPro" id="IPR027417">
    <property type="entry name" value="P-loop_NTPase"/>
</dbReference>
<dbReference type="Pfam" id="PF00005">
    <property type="entry name" value="ABC_tran"/>
    <property type="match status" value="1"/>
</dbReference>
<gene>
    <name evidence="6" type="primary">yxlF</name>
    <name evidence="6" type="ORF">OCH7691_02698</name>
</gene>
<dbReference type="PROSITE" id="PS50893">
    <property type="entry name" value="ABC_TRANSPORTER_2"/>
    <property type="match status" value="1"/>
</dbReference>
<dbReference type="InterPro" id="IPR003439">
    <property type="entry name" value="ABC_transporter-like_ATP-bd"/>
</dbReference>
<keyword evidence="4 6" id="KW-0067">ATP-binding</keyword>
<dbReference type="Gene3D" id="3.40.50.300">
    <property type="entry name" value="P-loop containing nucleotide triphosphate hydrolases"/>
    <property type="match status" value="1"/>
</dbReference>
<evidence type="ECO:0000259" key="5">
    <source>
        <dbReference type="PROSITE" id="PS50893"/>
    </source>
</evidence>
<dbReference type="CDD" id="cd03230">
    <property type="entry name" value="ABC_DR_subfamily_A"/>
    <property type="match status" value="1"/>
</dbReference>
<dbReference type="PANTHER" id="PTHR43335">
    <property type="entry name" value="ABC TRANSPORTER, ATP-BINDING PROTEIN"/>
    <property type="match status" value="1"/>
</dbReference>
<dbReference type="PROSITE" id="PS00211">
    <property type="entry name" value="ABC_TRANSPORTER_1"/>
    <property type="match status" value="1"/>
</dbReference>
<evidence type="ECO:0000256" key="2">
    <source>
        <dbReference type="ARBA" id="ARBA00022448"/>
    </source>
</evidence>
<keyword evidence="7" id="KW-1185">Reference proteome</keyword>
<keyword evidence="3" id="KW-0547">Nucleotide-binding</keyword>
<dbReference type="AlphaFoldDB" id="A0A1Y5TG06"/>
<dbReference type="SMART" id="SM00382">
    <property type="entry name" value="AAA"/>
    <property type="match status" value="1"/>
</dbReference>
<dbReference type="InParanoid" id="A0A1Y5TG06"/>
<dbReference type="GO" id="GO:0016887">
    <property type="term" value="F:ATP hydrolysis activity"/>
    <property type="evidence" value="ECO:0007669"/>
    <property type="project" value="InterPro"/>
</dbReference>
<evidence type="ECO:0000256" key="3">
    <source>
        <dbReference type="ARBA" id="ARBA00022741"/>
    </source>
</evidence>
<feature type="domain" description="ABC transporter" evidence="5">
    <location>
        <begin position="5"/>
        <end position="229"/>
    </location>
</feature>
<name>A0A1Y5TG06_9PROT</name>
<evidence type="ECO:0000256" key="4">
    <source>
        <dbReference type="ARBA" id="ARBA00022840"/>
    </source>
</evidence>
<protein>
    <submittedName>
        <fullName evidence="6">Putative ABC transporter ATP-binding protein YxlF</fullName>
        <ecNumber evidence="6">3.6.3.-</ecNumber>
    </submittedName>
</protein>
<dbReference type="InterPro" id="IPR003593">
    <property type="entry name" value="AAA+_ATPase"/>
</dbReference>
<comment type="similarity">
    <text evidence="1">Belongs to the ABC transporter superfamily.</text>
</comment>
<sequence>MTDTLELSGTDKSFGTLKAVDDLSLTVAAGERVALLGHNGAGKSTLMKIILGLMPADRGTISVFGARPGSAEARRFVAYLPENVAFHPALTGREQLRLFCRLRRAAPDAAGQLLARVRLDEAADRRIGTYSKGMRQRLGLAQALIGRPRLFVLDEPTSGLDPVSRREFYAILEELAGDGAAILLSSHALTEVEAKTDRIAIMRRGRLVANAPLAALRSRSALPVRLHVVARAGDADRVAASLAGSRINGVGVDILCAPEDKLDRIGAIAALGPLIEDIEVAPPSLEDIYAFFSREERP</sequence>
<reference evidence="6 7" key="1">
    <citation type="submission" date="2017-03" db="EMBL/GenBank/DDBJ databases">
        <authorList>
            <person name="Afonso C.L."/>
            <person name="Miller P.J."/>
            <person name="Scott M.A."/>
            <person name="Spackman E."/>
            <person name="Goraichik I."/>
            <person name="Dimitrov K.M."/>
            <person name="Suarez D.L."/>
            <person name="Swayne D.E."/>
        </authorList>
    </citation>
    <scope>NUCLEOTIDE SEQUENCE [LARGE SCALE GENOMIC DNA]</scope>
    <source>
        <strain evidence="6 7">CECT 7691</strain>
    </source>
</reference>
<evidence type="ECO:0000313" key="7">
    <source>
        <dbReference type="Proteomes" id="UP000193200"/>
    </source>
</evidence>
<evidence type="ECO:0000256" key="1">
    <source>
        <dbReference type="ARBA" id="ARBA00005417"/>
    </source>
</evidence>
<keyword evidence="6" id="KW-0378">Hydrolase</keyword>
<dbReference type="GO" id="GO:0005524">
    <property type="term" value="F:ATP binding"/>
    <property type="evidence" value="ECO:0007669"/>
    <property type="project" value="UniProtKB-KW"/>
</dbReference>
<dbReference type="OrthoDB" id="9778547at2"/>